<dbReference type="Proteomes" id="UP001480595">
    <property type="component" value="Unassembled WGS sequence"/>
</dbReference>
<feature type="compositionally biased region" description="Low complexity" evidence="1">
    <location>
        <begin position="1608"/>
        <end position="1617"/>
    </location>
</feature>
<keyword evidence="4" id="KW-1185">Reference proteome</keyword>
<organism evidence="3 4">
    <name type="scientific">Apiospora phragmitis</name>
    <dbReference type="NCBI Taxonomy" id="2905665"/>
    <lineage>
        <taxon>Eukaryota</taxon>
        <taxon>Fungi</taxon>
        <taxon>Dikarya</taxon>
        <taxon>Ascomycota</taxon>
        <taxon>Pezizomycotina</taxon>
        <taxon>Sordariomycetes</taxon>
        <taxon>Xylariomycetidae</taxon>
        <taxon>Amphisphaeriales</taxon>
        <taxon>Apiosporaceae</taxon>
        <taxon>Apiospora</taxon>
    </lineage>
</organism>
<dbReference type="InterPro" id="IPR046536">
    <property type="entry name" value="DUF6601"/>
</dbReference>
<gene>
    <name evidence="3" type="ORF">PG994_003144</name>
</gene>
<dbReference type="SUPFAM" id="SSF52540">
    <property type="entry name" value="P-loop containing nucleoside triphosphate hydrolases"/>
    <property type="match status" value="1"/>
</dbReference>
<keyword evidence="2" id="KW-1133">Transmembrane helix</keyword>
<dbReference type="Pfam" id="PF20246">
    <property type="entry name" value="DUF6601"/>
    <property type="match status" value="1"/>
</dbReference>
<comment type="caution">
    <text evidence="3">The sequence shown here is derived from an EMBL/GenBank/DDBJ whole genome shotgun (WGS) entry which is preliminary data.</text>
</comment>
<dbReference type="PANTHER" id="PTHR46082">
    <property type="entry name" value="ATP/GTP-BINDING PROTEIN-RELATED"/>
    <property type="match status" value="1"/>
</dbReference>
<dbReference type="Pfam" id="PF13374">
    <property type="entry name" value="TPR_10"/>
    <property type="match status" value="4"/>
</dbReference>
<dbReference type="Gene3D" id="3.40.50.300">
    <property type="entry name" value="P-loop containing nucleotide triphosphate hydrolases"/>
    <property type="match status" value="1"/>
</dbReference>
<keyword evidence="2" id="KW-0812">Transmembrane</keyword>
<dbReference type="InterPro" id="IPR053137">
    <property type="entry name" value="NLR-like"/>
</dbReference>
<dbReference type="InterPro" id="IPR011990">
    <property type="entry name" value="TPR-like_helical_dom_sf"/>
</dbReference>
<protein>
    <submittedName>
        <fullName evidence="3">Uncharacterized protein</fullName>
    </submittedName>
</protein>
<evidence type="ECO:0000313" key="3">
    <source>
        <dbReference type="EMBL" id="KAK8079337.1"/>
    </source>
</evidence>
<evidence type="ECO:0000313" key="4">
    <source>
        <dbReference type="Proteomes" id="UP001480595"/>
    </source>
</evidence>
<dbReference type="EMBL" id="JAQQWL010000003">
    <property type="protein sequence ID" value="KAK8079337.1"/>
    <property type="molecule type" value="Genomic_DNA"/>
</dbReference>
<dbReference type="InterPro" id="IPR029058">
    <property type="entry name" value="AB_hydrolase_fold"/>
</dbReference>
<dbReference type="RefSeq" id="XP_066720408.1">
    <property type="nucleotide sequence ID" value="XM_066854553.1"/>
</dbReference>
<sequence length="1651" mass="184799">MDAAVEEHRPKLVPFQTRLLEDASTPAELEALLPALYRIGPDDADLAPPKPEDSTYLEKELGLGRLAKLSSRLWVAGRPIPPRPLHYQRLLGREIVVAEQMDLHLVWTTGRIYLKPMPRFLLEPHFWSRHLVCHGHNCSQSITTPCHHPRLWKSALGFLFSYAALICHESDFLLAKEKHLLPEEVAWADWRRFVAELGPECIYDHIDKRFHFGELRLSRLNKLQLLTSGFALRLYMPPWDRYGNFFRDNFTWLASATVYIAVVLTAMQVGLATTALTENEAFQSASYGFTIFSILGPLIAIAPPTERWLGLHRLVPAEGTTDTTTLDVIAIHGLDTESPRTWMYEKNGTQVHWLRDSDMLPAAIPEARIYTYDWNAKVFDHAPVQTLLGHADNLLGQVAAERGEGNEARPLIFVASCFGGLVLAEAICRAAQEGSPYRGVLLATVGAVFLATPFAGTDAAQPASWLVTVKGIMGEDASDKLIQDLQQHHSQVYSEGSERTVIEGLGGIGKTQVAIEAAYRVREAHPDCSVFWVPAVDMTMFENAYREIGQALGVKGMEDDKADVKALVKAALGRDEAGQWLLIIDNADRSHLLLTADQSDSTQLRLDPTKLTSYLPASRKGSILFTTRNHQAAVGFEPRQGLIKIDTLDYCDSIQLLQQGLQPSQIGDPHNTKLLLDYLAHLPLAIRQASAYMASNTTVTVVKYLSYCQSSDQSMIKMLSKDFEDQDRYQAIQNPIAVTWLISFQQIQRDAPLAAGYLRSIAYFAEKDIPISFLPAGEDEMERDEAISTLQAYAFILDRGTPDRFDVHRLVRLATRNWVQIQGKQSWQVTEIVRQLSEKFPWPKHENRDMWTWYLPHAQMVLGLRNECSERKILGPLQHNVAECYSLLGKYAEAEEMHRQTLGLNETVLGREHPDTLASMNNLATVLDRLGKYAEAEEMHRQTLGLIQTVLGREHPSTLTNMNNLAESLRQQGKVRGGGEDASADTGAEGDGAGREHPDTLASMNNLANVLDSQGKYAEAEQMHREELQLCEKIQGREHPSTLASMNNLANVLYNQGKYEEAEQMHRQTLGLKETVLGREHPDTLDSMNALAIVLNNQGKHKEAAQKQGQALKGYRIVLGEEHPRTLESMNNLALVLDSQGKYAEAEEMHRQALGLTETVLGREHPSTLASMNNLAESLRQQGKYAEAEEMHRQTLGLKETVLGREHPETLDSMMNVGNVLFSQGKYAEAEEMHRQTLGLRETVLGREHPSTLGSMNNLAESLRQQGKYTEAEQMHRQTLGLKETVLGREHPDTLMSMNNLAISLQQQGKHAEAEQMHRQTLGLRETVLGREHPSTLMSMNNLAESLRQQGKYTEAEQMHRQTLGLKETQGKYTEAEEMHRQTLGLKETVLGREHPETLASMNNLAESLRQQGKYTEAEEMHRQTLGLTETVLGREHPDTLGSMNNLAESLRQQGKYTEAEEMHRQTLGLKETVLGREHPETLASMNNLAISLQQQGKHAEAEQMHRQTLGLKETVLGREHPSTLNSMNNLAISLRQQGKYTEAEEMHRQTLGLREAVLGREHPETLQSVNNLAALGELNVATDASPSVLYRGAGFVGWMLSFASTTPPFTGSGRPSSRPRPPERLESKCGTPLAYGLWHALSQHKLAIEI</sequence>
<dbReference type="GeneID" id="92087616"/>
<dbReference type="PANTHER" id="PTHR46082:SF6">
    <property type="entry name" value="AAA+ ATPASE DOMAIN-CONTAINING PROTEIN-RELATED"/>
    <property type="match status" value="1"/>
</dbReference>
<feature type="region of interest" description="Disordered" evidence="1">
    <location>
        <begin position="972"/>
        <end position="999"/>
    </location>
</feature>
<evidence type="ECO:0000256" key="2">
    <source>
        <dbReference type="SAM" id="Phobius"/>
    </source>
</evidence>
<keyword evidence="2" id="KW-0472">Membrane</keyword>
<dbReference type="InterPro" id="IPR019734">
    <property type="entry name" value="TPR_rpt"/>
</dbReference>
<dbReference type="Gene3D" id="1.25.40.10">
    <property type="entry name" value="Tetratricopeptide repeat domain"/>
    <property type="match status" value="6"/>
</dbReference>
<dbReference type="SMART" id="SM00028">
    <property type="entry name" value="TPR"/>
    <property type="match status" value="14"/>
</dbReference>
<dbReference type="PRINTS" id="PR00381">
    <property type="entry name" value="KINESINLIGHT"/>
</dbReference>
<feature type="transmembrane region" description="Helical" evidence="2">
    <location>
        <begin position="284"/>
        <end position="302"/>
    </location>
</feature>
<dbReference type="InterPro" id="IPR027417">
    <property type="entry name" value="P-loop_NTPase"/>
</dbReference>
<dbReference type="Pfam" id="PF13424">
    <property type="entry name" value="TPR_12"/>
    <property type="match status" value="6"/>
</dbReference>
<evidence type="ECO:0000256" key="1">
    <source>
        <dbReference type="SAM" id="MobiDB-lite"/>
    </source>
</evidence>
<feature type="transmembrane region" description="Helical" evidence="2">
    <location>
        <begin position="250"/>
        <end position="272"/>
    </location>
</feature>
<reference evidence="3 4" key="1">
    <citation type="submission" date="2023-01" db="EMBL/GenBank/DDBJ databases">
        <title>Analysis of 21 Apiospora genomes using comparative genomics revels a genus with tremendous synthesis potential of carbohydrate active enzymes and secondary metabolites.</title>
        <authorList>
            <person name="Sorensen T."/>
        </authorList>
    </citation>
    <scope>NUCLEOTIDE SEQUENCE [LARGE SCALE GENOMIC DNA]</scope>
    <source>
        <strain evidence="3 4">CBS 135458</strain>
    </source>
</reference>
<feature type="region of interest" description="Disordered" evidence="1">
    <location>
        <begin position="1608"/>
        <end position="1627"/>
    </location>
</feature>
<dbReference type="SUPFAM" id="SSF48452">
    <property type="entry name" value="TPR-like"/>
    <property type="match status" value="3"/>
</dbReference>
<accession>A0ABR1W783</accession>
<name>A0ABR1W783_9PEZI</name>
<dbReference type="SUPFAM" id="SSF53474">
    <property type="entry name" value="alpha/beta-Hydrolases"/>
    <property type="match status" value="1"/>
</dbReference>
<proteinExistence type="predicted"/>